<dbReference type="Proteomes" id="UP000185161">
    <property type="component" value="Chromosome"/>
</dbReference>
<feature type="compositionally biased region" description="Basic and acidic residues" evidence="3">
    <location>
        <begin position="408"/>
        <end position="429"/>
    </location>
</feature>
<keyword evidence="1" id="KW-0479">Metal-binding</keyword>
<evidence type="ECO:0000256" key="3">
    <source>
        <dbReference type="SAM" id="MobiDB-lite"/>
    </source>
</evidence>
<dbReference type="InterPro" id="IPR011050">
    <property type="entry name" value="Pectin_lyase_fold/virulence"/>
</dbReference>
<dbReference type="Proteomes" id="UP000286681">
    <property type="component" value="Unassembled WGS sequence"/>
</dbReference>
<evidence type="ECO:0000313" key="8">
    <source>
        <dbReference type="Proteomes" id="UP000286681"/>
    </source>
</evidence>
<reference evidence="7" key="2">
    <citation type="submission" date="2016-12" db="EMBL/GenBank/DDBJ databases">
        <title>Whole genome sequencing of Sphingomonas sp. ABOJV.</title>
        <authorList>
            <person name="Conlan S."/>
            <person name="Thomas P.J."/>
            <person name="Mullikin J."/>
            <person name="Palmore T.N."/>
            <person name="Frank K.M."/>
            <person name="Segre J.A."/>
        </authorList>
    </citation>
    <scope>NUCLEOTIDE SEQUENCE [LARGE SCALE GENOMIC DNA]</scope>
    <source>
        <strain evidence="7">ABOJV</strain>
    </source>
</reference>
<evidence type="ECO:0000256" key="2">
    <source>
        <dbReference type="ARBA" id="ARBA00023180"/>
    </source>
</evidence>
<dbReference type="InterPro" id="IPR012334">
    <property type="entry name" value="Pectin_lyas_fold"/>
</dbReference>
<evidence type="ECO:0000313" key="5">
    <source>
        <dbReference type="EMBL" id="APR51289.1"/>
    </source>
</evidence>
<dbReference type="STRING" id="93064.BRX40_01550"/>
<organism evidence="5 7">
    <name type="scientific">Sphingomonas koreensis</name>
    <dbReference type="NCBI Taxonomy" id="93064"/>
    <lineage>
        <taxon>Bacteria</taxon>
        <taxon>Pseudomonadati</taxon>
        <taxon>Pseudomonadota</taxon>
        <taxon>Alphaproteobacteria</taxon>
        <taxon>Sphingomonadales</taxon>
        <taxon>Sphingomonadaceae</taxon>
        <taxon>Sphingomonas</taxon>
    </lineage>
</organism>
<dbReference type="Gene3D" id="2.160.20.10">
    <property type="entry name" value="Single-stranded right-handed beta-helix, Pectin lyase-like"/>
    <property type="match status" value="1"/>
</dbReference>
<dbReference type="GeneID" id="44131239"/>
<dbReference type="GO" id="GO:0016829">
    <property type="term" value="F:lyase activity"/>
    <property type="evidence" value="ECO:0007669"/>
    <property type="project" value="UniProtKB-KW"/>
</dbReference>
<feature type="chain" id="PRO_5041797770" evidence="4">
    <location>
        <begin position="19"/>
        <end position="448"/>
    </location>
</feature>
<protein>
    <submittedName>
        <fullName evidence="5">Pectate lyase</fullName>
    </submittedName>
</protein>
<evidence type="ECO:0000256" key="1">
    <source>
        <dbReference type="ARBA" id="ARBA00022723"/>
    </source>
</evidence>
<dbReference type="EMBL" id="CP018820">
    <property type="protein sequence ID" value="APR51289.1"/>
    <property type="molecule type" value="Genomic_DNA"/>
</dbReference>
<keyword evidence="7" id="KW-1185">Reference proteome</keyword>
<evidence type="ECO:0000313" key="7">
    <source>
        <dbReference type="Proteomes" id="UP000185161"/>
    </source>
</evidence>
<dbReference type="GO" id="GO:0046872">
    <property type="term" value="F:metal ion binding"/>
    <property type="evidence" value="ECO:0007669"/>
    <property type="project" value="UniProtKB-KW"/>
</dbReference>
<reference evidence="6 8" key="3">
    <citation type="submission" date="2018-07" db="EMBL/GenBank/DDBJ databases">
        <title>Genomic and Epidemiologic Investigation of an Indolent Hospital Outbreak.</title>
        <authorList>
            <person name="Johnson R.C."/>
            <person name="Deming C."/>
            <person name="Conlan S."/>
            <person name="Zellmer C.J."/>
            <person name="Michelin A.V."/>
            <person name="Lee-Lin S."/>
            <person name="Thomas P.J."/>
            <person name="Park M."/>
            <person name="Weingarten R.A."/>
            <person name="Less J."/>
            <person name="Dekker J.P."/>
            <person name="Frank K.M."/>
            <person name="Musser K.A."/>
            <person name="Mcquiston J.R."/>
            <person name="Henderson D.K."/>
            <person name="Lau A.F."/>
            <person name="Palmore T.N."/>
            <person name="Segre J.A."/>
        </authorList>
    </citation>
    <scope>NUCLEOTIDE SEQUENCE [LARGE SCALE GENOMIC DNA]</scope>
    <source>
        <strain evidence="6 8">SK-NIH.Env10_0317</strain>
    </source>
</reference>
<keyword evidence="2" id="KW-0325">Glycoprotein</keyword>
<sequence>MRLVSTLLSLACAGPALAQSEIPKVPAFPGAEGAGRFSEGGRGGRVIAVTNLSDSGPGSLRAALEADRPRTVVFNLSGTIALKSDITITNGRLTIAGQTAPGDGITIRDRSLNIAANDVVVRYIRARLGAASGTQQDAISVTKGRRIILDHVSASWSIDETLSASTHYDKPGDGVWDLTVQWSIIANSLRKSNHDKGEHGFGSLIRAARGAKISWHHNLWANHLDRMPRPGNYSLPSEDSEGALFEFRSNVFYNWGKERAGYNYDVSTHARYNFIDNSYIVGPDSKGAFAFEEQNQLARAFWSGNSMNGAIPADQKTLVKGNIPVGYWLDAPLDVGAVAPDPAPRAYDRVLAGAGASLVRDAVDLRIVAGVRGKTGRIIDNEAQDGGWPALRSGTAPADSDQDGMPDAWERARGLDPARADGAADRNRDGYSNLEEYLNELAAGKGAA</sequence>
<dbReference type="SUPFAM" id="SSF51126">
    <property type="entry name" value="Pectin lyase-like"/>
    <property type="match status" value="1"/>
</dbReference>
<name>A0A1L6J5U4_9SPHN</name>
<keyword evidence="5" id="KW-0456">Lyase</keyword>
<feature type="signal peptide" evidence="4">
    <location>
        <begin position="1"/>
        <end position="18"/>
    </location>
</feature>
<dbReference type="RefSeq" id="WP_075150442.1">
    <property type="nucleotide sequence ID" value="NZ_CP018820.1"/>
</dbReference>
<dbReference type="InterPro" id="IPR052063">
    <property type="entry name" value="Polysaccharide_Lyase_1"/>
</dbReference>
<keyword evidence="4" id="KW-0732">Signal</keyword>
<dbReference type="PANTHER" id="PTHR42970:SF1">
    <property type="entry name" value="PECTATE LYASE C-RELATED"/>
    <property type="match status" value="1"/>
</dbReference>
<gene>
    <name evidence="5" type="ORF">BRX40_01550</name>
    <name evidence="6" type="ORF">CA257_20155</name>
</gene>
<dbReference type="KEGG" id="skr:BRX40_01550"/>
<dbReference type="EMBL" id="QQWO01000023">
    <property type="protein sequence ID" value="RSU99333.1"/>
    <property type="molecule type" value="Genomic_DNA"/>
</dbReference>
<evidence type="ECO:0000256" key="4">
    <source>
        <dbReference type="SAM" id="SignalP"/>
    </source>
</evidence>
<accession>A0A1L6J5U4</accession>
<dbReference type="OrthoDB" id="8737820at2"/>
<dbReference type="AlphaFoldDB" id="A0A1L6J5U4"/>
<evidence type="ECO:0000313" key="6">
    <source>
        <dbReference type="EMBL" id="RSU99333.1"/>
    </source>
</evidence>
<feature type="region of interest" description="Disordered" evidence="3">
    <location>
        <begin position="380"/>
        <end position="429"/>
    </location>
</feature>
<reference evidence="5" key="1">
    <citation type="submission" date="2016-12" db="EMBL/GenBank/DDBJ databases">
        <title>Whole genome sequencing of Sphingomonas koreensis.</title>
        <authorList>
            <person name="Conlan S."/>
            <person name="Thomas P.J."/>
            <person name="Mullikin J."/>
            <person name="Palmore T.N."/>
            <person name="Frank K.M."/>
            <person name="Segre J.A."/>
        </authorList>
    </citation>
    <scope>NUCLEOTIDE SEQUENCE</scope>
    <source>
        <strain evidence="5">ABOJV</strain>
    </source>
</reference>
<proteinExistence type="predicted"/>
<dbReference type="PANTHER" id="PTHR42970">
    <property type="entry name" value="PECTATE LYASE C-RELATED"/>
    <property type="match status" value="1"/>
</dbReference>